<protein>
    <submittedName>
        <fullName evidence="2">Uncharacterized protein</fullName>
    </submittedName>
</protein>
<reference evidence="2" key="1">
    <citation type="submission" date="2023-04" db="EMBL/GenBank/DDBJ databases">
        <authorList>
            <person name="Vijverberg K."/>
            <person name="Xiong W."/>
            <person name="Schranz E."/>
        </authorList>
    </citation>
    <scope>NUCLEOTIDE SEQUENCE</scope>
</reference>
<feature type="compositionally biased region" description="Polar residues" evidence="1">
    <location>
        <begin position="270"/>
        <end position="285"/>
    </location>
</feature>
<feature type="compositionally biased region" description="Basic and acidic residues" evidence="1">
    <location>
        <begin position="290"/>
        <end position="300"/>
    </location>
</feature>
<keyword evidence="3" id="KW-1185">Reference proteome</keyword>
<feature type="region of interest" description="Disordered" evidence="1">
    <location>
        <begin position="260"/>
        <end position="300"/>
    </location>
</feature>
<dbReference type="AlphaFoldDB" id="A0AA36E696"/>
<dbReference type="EMBL" id="OX465081">
    <property type="protein sequence ID" value="CAI9283827.1"/>
    <property type="molecule type" value="Genomic_DNA"/>
</dbReference>
<sequence>MAASLFTFSSTSRRVIPAPNSPPLSIYIKATNVVFNPDIPDVHRGLGLDDFVNFLVSCRLRYAISEVPSEFFPEKVCEFYYTATVNNENNIICGTIGRGRRSVFITSDLLSAALCGDQLSTHEQQVVCSLLLNKRLDYGAFFFDQLVQLLRANVRADHVPFPRWIALVLDKFFVEAYYFHSGNPIQCPRMSVRMYQDDPLANDISISDRMREWIANPYIVPSLNADTDEGADDNNEIHADLQAEMQDGSHISPQLSHHTISVTERVHSAQGEQQSQGKQPSQGEQPSPGEQHRSQEILGT</sequence>
<proteinExistence type="predicted"/>
<accession>A0AA36E696</accession>
<dbReference type="Proteomes" id="UP001177003">
    <property type="component" value="Chromosome 5"/>
</dbReference>
<organism evidence="2 3">
    <name type="scientific">Lactuca saligna</name>
    <name type="common">Willowleaf lettuce</name>
    <dbReference type="NCBI Taxonomy" id="75948"/>
    <lineage>
        <taxon>Eukaryota</taxon>
        <taxon>Viridiplantae</taxon>
        <taxon>Streptophyta</taxon>
        <taxon>Embryophyta</taxon>
        <taxon>Tracheophyta</taxon>
        <taxon>Spermatophyta</taxon>
        <taxon>Magnoliopsida</taxon>
        <taxon>eudicotyledons</taxon>
        <taxon>Gunneridae</taxon>
        <taxon>Pentapetalae</taxon>
        <taxon>asterids</taxon>
        <taxon>campanulids</taxon>
        <taxon>Asterales</taxon>
        <taxon>Asteraceae</taxon>
        <taxon>Cichorioideae</taxon>
        <taxon>Cichorieae</taxon>
        <taxon>Lactucinae</taxon>
        <taxon>Lactuca</taxon>
    </lineage>
</organism>
<gene>
    <name evidence="2" type="ORF">LSALG_LOCUS23399</name>
</gene>
<evidence type="ECO:0000313" key="2">
    <source>
        <dbReference type="EMBL" id="CAI9283827.1"/>
    </source>
</evidence>
<evidence type="ECO:0000313" key="3">
    <source>
        <dbReference type="Proteomes" id="UP001177003"/>
    </source>
</evidence>
<evidence type="ECO:0000256" key="1">
    <source>
        <dbReference type="SAM" id="MobiDB-lite"/>
    </source>
</evidence>
<name>A0AA36E696_LACSI</name>